<organism evidence="2 3">
    <name type="scientific">Euphydryas editha</name>
    <name type="common">Edith's checkerspot</name>
    <dbReference type="NCBI Taxonomy" id="104508"/>
    <lineage>
        <taxon>Eukaryota</taxon>
        <taxon>Metazoa</taxon>
        <taxon>Ecdysozoa</taxon>
        <taxon>Arthropoda</taxon>
        <taxon>Hexapoda</taxon>
        <taxon>Insecta</taxon>
        <taxon>Pterygota</taxon>
        <taxon>Neoptera</taxon>
        <taxon>Endopterygota</taxon>
        <taxon>Lepidoptera</taxon>
        <taxon>Glossata</taxon>
        <taxon>Ditrysia</taxon>
        <taxon>Papilionoidea</taxon>
        <taxon>Nymphalidae</taxon>
        <taxon>Nymphalinae</taxon>
        <taxon>Euphydryas</taxon>
    </lineage>
</organism>
<keyword evidence="1" id="KW-0732">Signal</keyword>
<dbReference type="EMBL" id="CAKOGL010000004">
    <property type="protein sequence ID" value="CAH2085204.1"/>
    <property type="molecule type" value="Genomic_DNA"/>
</dbReference>
<evidence type="ECO:0000313" key="2">
    <source>
        <dbReference type="EMBL" id="CAH2085204.1"/>
    </source>
</evidence>
<dbReference type="Proteomes" id="UP001153954">
    <property type="component" value="Unassembled WGS sequence"/>
</dbReference>
<evidence type="ECO:0000313" key="3">
    <source>
        <dbReference type="Proteomes" id="UP001153954"/>
    </source>
</evidence>
<dbReference type="AlphaFoldDB" id="A0AAU9TC87"/>
<accession>A0AAU9TC87</accession>
<feature type="signal peptide" evidence="1">
    <location>
        <begin position="1"/>
        <end position="17"/>
    </location>
</feature>
<protein>
    <submittedName>
        <fullName evidence="2">Uncharacterized protein</fullName>
    </submittedName>
</protein>
<comment type="caution">
    <text evidence="2">The sequence shown here is derived from an EMBL/GenBank/DDBJ whole genome shotgun (WGS) entry which is preliminary data.</text>
</comment>
<proteinExistence type="predicted"/>
<sequence>MNFGLLCIIFIISETNSLYINDTSFHKDAEENRVLLRKLQNLQEHDSRNASQTPSWSEILADILVKRIFPFHKTNNETERLTAFEDEKNILVSCFSFVLKVYKRYLYDKLNHDRDTSTDIINTKSKVNTSDTNSDSKPNNEIEVAYPEIIDNPNDDVEIIEPKYHGKLCDNCKGDNEIESSACEEGLIRDANGICVSKSSKFILSIPSQCPIGYKRDWLGYCRITL</sequence>
<reference evidence="2" key="1">
    <citation type="submission" date="2022-03" db="EMBL/GenBank/DDBJ databases">
        <authorList>
            <person name="Tunstrom K."/>
        </authorList>
    </citation>
    <scope>NUCLEOTIDE SEQUENCE</scope>
</reference>
<name>A0AAU9TC87_EUPED</name>
<gene>
    <name evidence="2" type="ORF">EEDITHA_LOCUS1707</name>
</gene>
<evidence type="ECO:0000256" key="1">
    <source>
        <dbReference type="SAM" id="SignalP"/>
    </source>
</evidence>
<feature type="chain" id="PRO_5043549713" evidence="1">
    <location>
        <begin position="18"/>
        <end position="226"/>
    </location>
</feature>
<keyword evidence="3" id="KW-1185">Reference proteome</keyword>